<dbReference type="SUPFAM" id="SSF51735">
    <property type="entry name" value="NAD(P)-binding Rossmann-fold domains"/>
    <property type="match status" value="1"/>
</dbReference>
<evidence type="ECO:0000256" key="5">
    <source>
        <dbReference type="ARBA" id="ARBA00023027"/>
    </source>
</evidence>
<sequence>MSATAGKANLEEVGACAELLAQFFYVQGFRLRFWSSVMPRYLYFATLCFQSGCPLTSCTSSVNVQVITCRAAVAWEEKKPLSFENVEVAPPKAGEVRVKILSTGVCHTDAYTLDGLDPEGTFPCILGHEGGGVVESIGEGVTSVQPGDHVIPLYIPQCRECKFCKSPKTNVCGKIRLTQGKGVMPDGTTRFTCKGKPIYHFMGCSTFSEYTVVAEISISKVNKDAPLDKVCLLGCGVSTGYGAALNTARVEPGSNCAIWGLGAVGLAVAMGCKAAGAKRIIGIDLNPDKFEIGTWSGIICTMVVEPVKSLTPDRLK</sequence>
<dbReference type="FunFam" id="3.90.180.10:FF:000067">
    <property type="entry name" value="alcohol dehydrogenase 1-like isoform X1"/>
    <property type="match status" value="1"/>
</dbReference>
<dbReference type="GO" id="GO:0005829">
    <property type="term" value="C:cytosol"/>
    <property type="evidence" value="ECO:0007669"/>
    <property type="project" value="TreeGrafter"/>
</dbReference>
<dbReference type="EMBL" id="OD574088">
    <property type="protein sequence ID" value="CAD7450233.1"/>
    <property type="molecule type" value="Genomic_DNA"/>
</dbReference>
<evidence type="ECO:0000256" key="4">
    <source>
        <dbReference type="ARBA" id="ARBA00023002"/>
    </source>
</evidence>
<name>A0A7R9FB28_9NEOP</name>
<comment type="cofactor">
    <cofactor evidence="1">
        <name>Zn(2+)</name>
        <dbReference type="ChEBI" id="CHEBI:29105"/>
    </cofactor>
</comment>
<dbReference type="Gene3D" id="3.40.50.720">
    <property type="entry name" value="NAD(P)-binding Rossmann-like Domain"/>
    <property type="match status" value="1"/>
</dbReference>
<protein>
    <recommendedName>
        <fullName evidence="6">Alcohol dehydrogenase-like N-terminal domain-containing protein</fullName>
    </recommendedName>
</protein>
<evidence type="ECO:0000259" key="6">
    <source>
        <dbReference type="Pfam" id="PF08240"/>
    </source>
</evidence>
<keyword evidence="2" id="KW-0479">Metal-binding</keyword>
<dbReference type="PROSITE" id="PS00059">
    <property type="entry name" value="ADH_ZINC"/>
    <property type="match status" value="1"/>
</dbReference>
<dbReference type="InterPro" id="IPR036291">
    <property type="entry name" value="NAD(P)-bd_dom_sf"/>
</dbReference>
<dbReference type="InterPro" id="IPR013154">
    <property type="entry name" value="ADH-like_N"/>
</dbReference>
<keyword evidence="4" id="KW-0560">Oxidoreductase</keyword>
<dbReference type="GO" id="GO:0046294">
    <property type="term" value="P:formaldehyde catabolic process"/>
    <property type="evidence" value="ECO:0007669"/>
    <property type="project" value="TreeGrafter"/>
</dbReference>
<feature type="domain" description="Alcohol dehydrogenase-like N-terminal" evidence="6">
    <location>
        <begin position="93"/>
        <end position="220"/>
    </location>
</feature>
<dbReference type="InterPro" id="IPR002328">
    <property type="entry name" value="ADH_Zn_CS"/>
</dbReference>
<evidence type="ECO:0000256" key="1">
    <source>
        <dbReference type="ARBA" id="ARBA00001947"/>
    </source>
</evidence>
<accession>A0A7R9FB28</accession>
<dbReference type="SUPFAM" id="SSF50129">
    <property type="entry name" value="GroES-like"/>
    <property type="match status" value="1"/>
</dbReference>
<dbReference type="PANTHER" id="PTHR43880:SF12">
    <property type="entry name" value="ALCOHOL DEHYDROGENASE CLASS-3"/>
    <property type="match status" value="1"/>
</dbReference>
<organism evidence="7">
    <name type="scientific">Timema bartmani</name>
    <dbReference type="NCBI Taxonomy" id="61472"/>
    <lineage>
        <taxon>Eukaryota</taxon>
        <taxon>Metazoa</taxon>
        <taxon>Ecdysozoa</taxon>
        <taxon>Arthropoda</taxon>
        <taxon>Hexapoda</taxon>
        <taxon>Insecta</taxon>
        <taxon>Pterygota</taxon>
        <taxon>Neoptera</taxon>
        <taxon>Polyneoptera</taxon>
        <taxon>Phasmatodea</taxon>
        <taxon>Timematodea</taxon>
        <taxon>Timematoidea</taxon>
        <taxon>Timematidae</taxon>
        <taxon>Timema</taxon>
    </lineage>
</organism>
<dbReference type="InterPro" id="IPR011032">
    <property type="entry name" value="GroES-like_sf"/>
</dbReference>
<keyword evidence="5" id="KW-0520">NAD</keyword>
<dbReference type="GO" id="GO:0051903">
    <property type="term" value="F:S-(hydroxymethyl)glutathione dehydrogenase [NAD(P)+] activity"/>
    <property type="evidence" value="ECO:0007669"/>
    <property type="project" value="TreeGrafter"/>
</dbReference>
<proteinExistence type="predicted"/>
<evidence type="ECO:0000313" key="7">
    <source>
        <dbReference type="EMBL" id="CAD7450233.1"/>
    </source>
</evidence>
<dbReference type="PANTHER" id="PTHR43880">
    <property type="entry name" value="ALCOHOL DEHYDROGENASE"/>
    <property type="match status" value="1"/>
</dbReference>
<dbReference type="GO" id="GO:0008270">
    <property type="term" value="F:zinc ion binding"/>
    <property type="evidence" value="ECO:0007669"/>
    <property type="project" value="InterPro"/>
</dbReference>
<evidence type="ECO:0000256" key="2">
    <source>
        <dbReference type="ARBA" id="ARBA00022723"/>
    </source>
</evidence>
<dbReference type="Pfam" id="PF08240">
    <property type="entry name" value="ADH_N"/>
    <property type="match status" value="1"/>
</dbReference>
<dbReference type="Gene3D" id="3.90.180.10">
    <property type="entry name" value="Medium-chain alcohol dehydrogenases, catalytic domain"/>
    <property type="match status" value="1"/>
</dbReference>
<keyword evidence="3" id="KW-0862">Zinc</keyword>
<dbReference type="AlphaFoldDB" id="A0A7R9FB28"/>
<evidence type="ECO:0000256" key="3">
    <source>
        <dbReference type="ARBA" id="ARBA00022833"/>
    </source>
</evidence>
<gene>
    <name evidence="7" type="ORF">TBIB3V08_LOCUS12504</name>
</gene>
<reference evidence="7" key="1">
    <citation type="submission" date="2020-11" db="EMBL/GenBank/DDBJ databases">
        <authorList>
            <person name="Tran Van P."/>
        </authorList>
    </citation>
    <scope>NUCLEOTIDE SEQUENCE</scope>
</reference>